<dbReference type="Proteomes" id="UP001165190">
    <property type="component" value="Unassembled WGS sequence"/>
</dbReference>
<dbReference type="EMBL" id="BSYR01000024">
    <property type="protein sequence ID" value="GMI90163.1"/>
    <property type="molecule type" value="Genomic_DNA"/>
</dbReference>
<dbReference type="AlphaFoldDB" id="A0A9W7I741"/>
<name>A0A9W7I741_HIBTR</name>
<evidence type="ECO:0008006" key="3">
    <source>
        <dbReference type="Google" id="ProtNLM"/>
    </source>
</evidence>
<reference evidence="1" key="1">
    <citation type="submission" date="2023-05" db="EMBL/GenBank/DDBJ databases">
        <title>Genome and transcriptome analyses reveal genes involved in the formation of fine ridges on petal epidermal cells in Hibiscus trionum.</title>
        <authorList>
            <person name="Koshimizu S."/>
            <person name="Masuda S."/>
            <person name="Ishii T."/>
            <person name="Shirasu K."/>
            <person name="Hoshino A."/>
            <person name="Arita M."/>
        </authorList>
    </citation>
    <scope>NUCLEOTIDE SEQUENCE</scope>
    <source>
        <strain evidence="1">Hamamatsu line</strain>
    </source>
</reference>
<evidence type="ECO:0000313" key="2">
    <source>
        <dbReference type="Proteomes" id="UP001165190"/>
    </source>
</evidence>
<dbReference type="OrthoDB" id="1300573at2759"/>
<accession>A0A9W7I741</accession>
<protein>
    <recommendedName>
        <fullName evidence="3">Endonuclease/exonuclease/phosphatase domain-containing protein</fullName>
    </recommendedName>
</protein>
<dbReference type="PANTHER" id="PTHR33710">
    <property type="entry name" value="BNAC02G09200D PROTEIN"/>
    <property type="match status" value="1"/>
</dbReference>
<keyword evidence="2" id="KW-1185">Reference proteome</keyword>
<dbReference type="SUPFAM" id="SSF56219">
    <property type="entry name" value="DNase I-like"/>
    <property type="match status" value="1"/>
</dbReference>
<dbReference type="Gene3D" id="3.60.10.10">
    <property type="entry name" value="Endonuclease/exonuclease/phosphatase"/>
    <property type="match status" value="1"/>
</dbReference>
<evidence type="ECO:0000313" key="1">
    <source>
        <dbReference type="EMBL" id="GMI90163.1"/>
    </source>
</evidence>
<dbReference type="InterPro" id="IPR036691">
    <property type="entry name" value="Endo/exonu/phosph_ase_sf"/>
</dbReference>
<proteinExistence type="predicted"/>
<dbReference type="PANTHER" id="PTHR33710:SF77">
    <property type="entry name" value="DNASE I-LIKE SUPERFAMILY PROTEIN"/>
    <property type="match status" value="1"/>
</dbReference>
<sequence>MVQIQKPDIVAVVEPRISGVTTDNFIQRSGFDSSYRVEASGFSGRIWVLWKPSVRLDILVVSSQFVHGWCPDFLGRKIFFITFIYASPNHSKRSALWDQMRALEPAQGTTWTLGGDFNVIASLLKRRGGSRSRLGVCEKFNDFLFDSGLLDMGFHRPHFTWERGDFLQRLDRCLCNEAWYDVHPASEVIHLPKLGSGHRLILLDSGNGIETSSERPYHYLTAWNEHSNFQRLVKETWREDRHIDDNVLYFQCRSTKWNKEVFSHIGRRKTLLLACIKGIEVTRARVDLEFFSDIELDLKHELAKVLENEESLWHQKSRTSWISKGDRNTNFFT</sequence>
<comment type="caution">
    <text evidence="1">The sequence shown here is derived from an EMBL/GenBank/DDBJ whole genome shotgun (WGS) entry which is preliminary data.</text>
</comment>
<organism evidence="1 2">
    <name type="scientific">Hibiscus trionum</name>
    <name type="common">Flower of an hour</name>
    <dbReference type="NCBI Taxonomy" id="183268"/>
    <lineage>
        <taxon>Eukaryota</taxon>
        <taxon>Viridiplantae</taxon>
        <taxon>Streptophyta</taxon>
        <taxon>Embryophyta</taxon>
        <taxon>Tracheophyta</taxon>
        <taxon>Spermatophyta</taxon>
        <taxon>Magnoliopsida</taxon>
        <taxon>eudicotyledons</taxon>
        <taxon>Gunneridae</taxon>
        <taxon>Pentapetalae</taxon>
        <taxon>rosids</taxon>
        <taxon>malvids</taxon>
        <taxon>Malvales</taxon>
        <taxon>Malvaceae</taxon>
        <taxon>Malvoideae</taxon>
        <taxon>Hibiscus</taxon>
    </lineage>
</organism>
<gene>
    <name evidence="1" type="ORF">HRI_002685600</name>
</gene>